<organism evidence="2 3">
    <name type="scientific">Novosphingobium soli</name>
    <dbReference type="NCBI Taxonomy" id="574956"/>
    <lineage>
        <taxon>Bacteria</taxon>
        <taxon>Pseudomonadati</taxon>
        <taxon>Pseudomonadota</taxon>
        <taxon>Alphaproteobacteria</taxon>
        <taxon>Sphingomonadales</taxon>
        <taxon>Sphingomonadaceae</taxon>
        <taxon>Novosphingobium</taxon>
    </lineage>
</organism>
<gene>
    <name evidence="2" type="ORF">ACFFJC_19855</name>
</gene>
<evidence type="ECO:0000256" key="1">
    <source>
        <dbReference type="SAM" id="Phobius"/>
    </source>
</evidence>
<comment type="caution">
    <text evidence="2">The sequence shown here is derived from an EMBL/GenBank/DDBJ whole genome shotgun (WGS) entry which is preliminary data.</text>
</comment>
<dbReference type="EMBL" id="JBHLWK010000034">
    <property type="protein sequence ID" value="MFC0206526.1"/>
    <property type="molecule type" value="Genomic_DNA"/>
</dbReference>
<accession>A0ABV6D1N8</accession>
<proteinExistence type="predicted"/>
<reference evidence="2 3" key="1">
    <citation type="submission" date="2024-09" db="EMBL/GenBank/DDBJ databases">
        <authorList>
            <person name="Sun Q."/>
            <person name="Mori K."/>
        </authorList>
    </citation>
    <scope>NUCLEOTIDE SEQUENCE [LARGE SCALE GENOMIC DNA]</scope>
    <source>
        <strain evidence="2 3">CCM 7706</strain>
    </source>
</reference>
<dbReference type="RefSeq" id="WP_379489129.1">
    <property type="nucleotide sequence ID" value="NZ_JBHLWK010000034.1"/>
</dbReference>
<keyword evidence="3" id="KW-1185">Reference proteome</keyword>
<keyword evidence="1" id="KW-1133">Transmembrane helix</keyword>
<feature type="transmembrane region" description="Helical" evidence="1">
    <location>
        <begin position="6"/>
        <end position="24"/>
    </location>
</feature>
<protein>
    <submittedName>
        <fullName evidence="2">Uncharacterized protein</fullName>
    </submittedName>
</protein>
<sequence>MTTFEILIGLSIIVLAAAGFTVSVRRNNRAIEAFEDEECNQLRLCSADWRLPHIKKKLAKLGWQLITTESQSKGHVNALFERTSNEAALPIREVLKQLNRTGHLSAGPLTLRREERHPPF</sequence>
<evidence type="ECO:0000313" key="2">
    <source>
        <dbReference type="EMBL" id="MFC0206526.1"/>
    </source>
</evidence>
<keyword evidence="1" id="KW-0472">Membrane</keyword>
<name>A0ABV6D1N8_9SPHN</name>
<keyword evidence="1" id="KW-0812">Transmembrane</keyword>
<evidence type="ECO:0000313" key="3">
    <source>
        <dbReference type="Proteomes" id="UP001589798"/>
    </source>
</evidence>
<dbReference type="Proteomes" id="UP001589798">
    <property type="component" value="Unassembled WGS sequence"/>
</dbReference>